<reference evidence="1" key="1">
    <citation type="journal article" date="2007" name="PLoS ONE">
        <title>The first genome sequence of an elite grapevine cultivar (Pinot noir Vitis vinifera L.): coping with a highly heterozygous genome.</title>
        <authorList>
            <person name="Velasco R."/>
            <person name="Zharkikh A."/>
            <person name="Troggio M."/>
            <person name="Cartwright D.A."/>
            <person name="Cestaro A."/>
            <person name="Pruss D."/>
            <person name="Pindo M."/>
            <person name="FitzGerald L.M."/>
            <person name="Vezzulli S."/>
            <person name="Reid J."/>
            <person name="Malacarne G."/>
            <person name="Iliev D."/>
            <person name="Coppola G."/>
            <person name="Wardell B."/>
            <person name="Micheletti D."/>
            <person name="Macalma T."/>
            <person name="Facci M."/>
            <person name="Mitchell J.T."/>
            <person name="Perazzolli M."/>
            <person name="Eldredge G."/>
            <person name="Gatto P."/>
            <person name="Oyzerski R."/>
            <person name="Moretto M."/>
            <person name="Gutin N."/>
            <person name="Stefanini M."/>
            <person name="Chen Y."/>
            <person name="Segala C."/>
            <person name="Davenport C."/>
            <person name="Dematte L."/>
            <person name="Mraz A."/>
            <person name="Battilana J."/>
            <person name="Stormo K."/>
            <person name="Costa F."/>
            <person name="Tao Q."/>
            <person name="Si-Ammour A."/>
            <person name="Harkins T."/>
            <person name="Lackey A."/>
            <person name="Perbost C."/>
            <person name="Taillon B."/>
            <person name="Stella A."/>
            <person name="Solovyev V."/>
            <person name="Fawcett J.A."/>
            <person name="Sterck L."/>
            <person name="Vandepoele K."/>
            <person name="Grando S.M."/>
            <person name="Toppo S."/>
            <person name="Moser C."/>
            <person name="Lanchbury J."/>
            <person name="Bogden R."/>
            <person name="Skolnick M."/>
            <person name="Sgaramella V."/>
            <person name="Bhatnagar S.K."/>
            <person name="Fontana P."/>
            <person name="Gutin A."/>
            <person name="Van de Peer Y."/>
            <person name="Salamini F."/>
            <person name="Viola R."/>
        </authorList>
    </citation>
    <scope>NUCLEOTIDE SEQUENCE</scope>
</reference>
<protein>
    <submittedName>
        <fullName evidence="1">Uncharacterized protein</fullName>
    </submittedName>
</protein>
<name>A5CA66_VITVI</name>
<dbReference type="EMBL" id="AM487781">
    <property type="protein sequence ID" value="CAN62243.1"/>
    <property type="molecule type" value="Genomic_DNA"/>
</dbReference>
<organism evidence="1">
    <name type="scientific">Vitis vinifera</name>
    <name type="common">Grape</name>
    <dbReference type="NCBI Taxonomy" id="29760"/>
    <lineage>
        <taxon>Eukaryota</taxon>
        <taxon>Viridiplantae</taxon>
        <taxon>Streptophyta</taxon>
        <taxon>Embryophyta</taxon>
        <taxon>Tracheophyta</taxon>
        <taxon>Spermatophyta</taxon>
        <taxon>Magnoliopsida</taxon>
        <taxon>eudicotyledons</taxon>
        <taxon>Gunneridae</taxon>
        <taxon>Pentapetalae</taxon>
        <taxon>rosids</taxon>
        <taxon>Vitales</taxon>
        <taxon>Vitaceae</taxon>
        <taxon>Viteae</taxon>
        <taxon>Vitis</taxon>
    </lineage>
</organism>
<proteinExistence type="predicted"/>
<gene>
    <name evidence="1" type="ORF">VITISV_006055</name>
</gene>
<dbReference type="AlphaFoldDB" id="A5CA66"/>
<accession>A5CA66</accession>
<sequence>MVGFDVEDVAGGTGGVGVDVASGIGGAGACGTESVECSSCGASSPYGGSTTGALESGYGCLDDSPGPEVLGLMGGTRHTDGSGGGDISGLRVAYLY</sequence>
<evidence type="ECO:0000313" key="1">
    <source>
        <dbReference type="EMBL" id="CAN62243.1"/>
    </source>
</evidence>